<reference evidence="2 3" key="1">
    <citation type="journal article" date="2007" name="Nat. Biotechnol.">
        <title>Comparative analysis of the complete genome sequence of the plant growth-promoting bacterium Bacillus amyloliquefaciens FZB42.</title>
        <authorList>
            <person name="Chen X.H."/>
            <person name="Koumoutsi A."/>
            <person name="Scholz R."/>
            <person name="Eisenreich A."/>
            <person name="Schneider K."/>
            <person name="Heinemeyer I."/>
            <person name="Morgenstern B."/>
            <person name="Voss B."/>
            <person name="Hess W.R."/>
            <person name="Reva O."/>
            <person name="Junge H."/>
            <person name="Voigt B."/>
            <person name="Jungblut P.R."/>
            <person name="Vater J."/>
            <person name="Sussmuth R."/>
            <person name="Liesegang H."/>
            <person name="Strittmatter A."/>
            <person name="Gottschalk G."/>
            <person name="Borriss R."/>
        </authorList>
    </citation>
    <scope>NUCLEOTIDE SEQUENCE [LARGE SCALE GENOMIC DNA]</scope>
    <source>
        <strain evidence="3">DSM 23117 / BGSC 10A6 / LMG 26770 / FZB42</strain>
    </source>
</reference>
<proteinExistence type="predicted"/>
<dbReference type="Proteomes" id="UP000001120">
    <property type="component" value="Chromosome"/>
</dbReference>
<gene>
    <name evidence="2" type="ORF">RBAM_39080</name>
</gene>
<dbReference type="KEGG" id="bay:RBAM_39080"/>
<dbReference type="AlphaFoldDB" id="A0A4Y6A8R3"/>
<keyword evidence="1" id="KW-0472">Membrane</keyword>
<sequence>MRFFFCYKKRESRLFSRPRRRRQTLDGVFFREVSKKYYFLKENKKHDKRMAVQYVFALFSLIFLSFDLKPL</sequence>
<keyword evidence="3" id="KW-1185">Reference proteome</keyword>
<feature type="transmembrane region" description="Helical" evidence="1">
    <location>
        <begin position="51"/>
        <end position="68"/>
    </location>
</feature>
<dbReference type="EMBL" id="CP000560">
    <property type="protein sequence ID" value="QDE58120.1"/>
    <property type="molecule type" value="Genomic_DNA"/>
</dbReference>
<evidence type="ECO:0000313" key="2">
    <source>
        <dbReference type="EMBL" id="QDE58120.1"/>
    </source>
</evidence>
<accession>A0A4Y6A8R3</accession>
<evidence type="ECO:0000256" key="1">
    <source>
        <dbReference type="SAM" id="Phobius"/>
    </source>
</evidence>
<protein>
    <submittedName>
        <fullName evidence="2">Uncharacterized protein</fullName>
    </submittedName>
</protein>
<keyword evidence="1" id="KW-0812">Transmembrane</keyword>
<name>A0A4Y6A8R3_BACVZ</name>
<organism evidence="2 3">
    <name type="scientific">Bacillus velezensis (strain DSM 23117 / BGSC 10A6 / LMG 26770 / FZB42)</name>
    <name type="common">Bacillus amyloliquefaciens subsp. plantarum</name>
    <dbReference type="NCBI Taxonomy" id="326423"/>
    <lineage>
        <taxon>Bacteria</taxon>
        <taxon>Bacillati</taxon>
        <taxon>Bacillota</taxon>
        <taxon>Bacilli</taxon>
        <taxon>Bacillales</taxon>
        <taxon>Bacillaceae</taxon>
        <taxon>Bacillus</taxon>
        <taxon>Bacillus amyloliquefaciens group</taxon>
    </lineage>
</organism>
<keyword evidence="1" id="KW-1133">Transmembrane helix</keyword>
<evidence type="ECO:0000313" key="3">
    <source>
        <dbReference type="Proteomes" id="UP000001120"/>
    </source>
</evidence>